<gene>
    <name evidence="2" type="ORF">SAMN05421869_11253</name>
</gene>
<dbReference type="EMBL" id="FNDJ01000012">
    <property type="protein sequence ID" value="SDJ73363.1"/>
    <property type="molecule type" value="Genomic_DNA"/>
</dbReference>
<evidence type="ECO:0000313" key="2">
    <source>
        <dbReference type="EMBL" id="SDJ73363.1"/>
    </source>
</evidence>
<keyword evidence="1" id="KW-0472">Membrane</keyword>
<dbReference type="Proteomes" id="UP000199202">
    <property type="component" value="Unassembled WGS sequence"/>
</dbReference>
<organism evidence="2 3">
    <name type="scientific">Nonomuraea jiangxiensis</name>
    <dbReference type="NCBI Taxonomy" id="633440"/>
    <lineage>
        <taxon>Bacteria</taxon>
        <taxon>Bacillati</taxon>
        <taxon>Actinomycetota</taxon>
        <taxon>Actinomycetes</taxon>
        <taxon>Streptosporangiales</taxon>
        <taxon>Streptosporangiaceae</taxon>
        <taxon>Nonomuraea</taxon>
    </lineage>
</organism>
<evidence type="ECO:0000313" key="3">
    <source>
        <dbReference type="Proteomes" id="UP000199202"/>
    </source>
</evidence>
<keyword evidence="1" id="KW-1133">Transmembrane helix</keyword>
<feature type="transmembrane region" description="Helical" evidence="1">
    <location>
        <begin position="52"/>
        <end position="72"/>
    </location>
</feature>
<evidence type="ECO:0000256" key="1">
    <source>
        <dbReference type="SAM" id="Phobius"/>
    </source>
</evidence>
<protein>
    <submittedName>
        <fullName evidence="2">Uncharacterized protein</fullName>
    </submittedName>
</protein>
<name>A0A1G8W5I2_9ACTN</name>
<reference evidence="2 3" key="1">
    <citation type="submission" date="2016-10" db="EMBL/GenBank/DDBJ databases">
        <authorList>
            <person name="de Groot N.N."/>
        </authorList>
    </citation>
    <scope>NUCLEOTIDE SEQUENCE [LARGE SCALE GENOMIC DNA]</scope>
    <source>
        <strain evidence="2 3">CGMCC 4.6533</strain>
    </source>
</reference>
<dbReference type="AlphaFoldDB" id="A0A1G8W5I2"/>
<dbReference type="RefSeq" id="WP_090936219.1">
    <property type="nucleotide sequence ID" value="NZ_FNDJ01000012.1"/>
</dbReference>
<sequence>MSVHRAEVLLPVGFACAIGACVTAALVFIETTARVALMVAAVGLFGVWARRCLPALAAGVMAWCFATGFLVHAKGELSFGTGDLFRLGVFAASALTGCAWAALRVRRRRRPWPPARSRAGRHPVPILLRLLHTRPVPRR</sequence>
<dbReference type="OrthoDB" id="3543164at2"/>
<keyword evidence="1" id="KW-0812">Transmembrane</keyword>
<proteinExistence type="predicted"/>
<feature type="transmembrane region" description="Helical" evidence="1">
    <location>
        <begin position="84"/>
        <end position="103"/>
    </location>
</feature>
<accession>A0A1G8W5I2</accession>
<keyword evidence="3" id="KW-1185">Reference proteome</keyword>
<feature type="transmembrane region" description="Helical" evidence="1">
    <location>
        <begin position="12"/>
        <end position="45"/>
    </location>
</feature>
<dbReference type="PROSITE" id="PS51257">
    <property type="entry name" value="PROKAR_LIPOPROTEIN"/>
    <property type="match status" value="1"/>
</dbReference>
<dbReference type="STRING" id="633440.SAMN05421869_11253"/>